<evidence type="ECO:0000313" key="1">
    <source>
        <dbReference type="EMBL" id="CAK7901356.1"/>
    </source>
</evidence>
<dbReference type="AlphaFoldDB" id="A0AAV1T3N5"/>
<organism evidence="1 2">
    <name type="scientific">Peronospora matthiolae</name>
    <dbReference type="NCBI Taxonomy" id="2874970"/>
    <lineage>
        <taxon>Eukaryota</taxon>
        <taxon>Sar</taxon>
        <taxon>Stramenopiles</taxon>
        <taxon>Oomycota</taxon>
        <taxon>Peronosporomycetes</taxon>
        <taxon>Peronosporales</taxon>
        <taxon>Peronosporaceae</taxon>
        <taxon>Peronospora</taxon>
    </lineage>
</organism>
<proteinExistence type="predicted"/>
<dbReference type="Proteomes" id="UP001162060">
    <property type="component" value="Unassembled WGS sequence"/>
</dbReference>
<accession>A0AAV1T3N5</accession>
<name>A0AAV1T3N5_9STRA</name>
<protein>
    <submittedName>
        <fullName evidence="1">Uncharacterized protein</fullName>
    </submittedName>
</protein>
<comment type="caution">
    <text evidence="1">The sequence shown here is derived from an EMBL/GenBank/DDBJ whole genome shotgun (WGS) entry which is preliminary data.</text>
</comment>
<sequence length="196" mass="21396">MASQVNRHAKIGYVFGYAADVLGCKLYFPDDCTRKFVPDNCANEHVLYRDRHTTTATLSEANSDVNASIEEGDYVAEIEATDSIIDDDDILTDAQDAGKQDSVWTRPVGNRGTVDSVHRNVDDFGAGDSDCRIRNMAEFDGDSMEEDDAGVSGQVEEDLQGGMSCTSSYTSSINGKQGSVEYDAELTRKLLVARQN</sequence>
<gene>
    <name evidence="1" type="ORF">PM001_LOCUS2254</name>
</gene>
<reference evidence="1" key="1">
    <citation type="submission" date="2024-01" db="EMBL/GenBank/DDBJ databases">
        <authorList>
            <person name="Webb A."/>
        </authorList>
    </citation>
    <scope>NUCLEOTIDE SEQUENCE</scope>
    <source>
        <strain evidence="1">Pm1</strain>
    </source>
</reference>
<dbReference type="EMBL" id="CAKLBY020000024">
    <property type="protein sequence ID" value="CAK7901356.1"/>
    <property type="molecule type" value="Genomic_DNA"/>
</dbReference>
<evidence type="ECO:0000313" key="2">
    <source>
        <dbReference type="Proteomes" id="UP001162060"/>
    </source>
</evidence>